<keyword evidence="2" id="KW-1185">Reference proteome</keyword>
<proteinExistence type="predicted"/>
<protein>
    <submittedName>
        <fullName evidence="1">Uncharacterized protein</fullName>
    </submittedName>
</protein>
<dbReference type="EMBL" id="ML994617">
    <property type="protein sequence ID" value="KAF2190974.1"/>
    <property type="molecule type" value="Genomic_DNA"/>
</dbReference>
<dbReference type="OrthoDB" id="3793902at2759"/>
<sequence length="152" mass="17293">MKTKFPGCHHPRREALYLHRSAAISYADSPLGTDSESPFSHGIISPFLNPGSKSRPWSGNQCSRTPTPVLQPLLTHVFAHFRIYLKKKNQQAVLRSRKYLDAYNANPSPCTESWGHRGGEWDIMFRSKPTLFLLAFLGFTFYQFAKGIVCNF</sequence>
<gene>
    <name evidence="1" type="ORF">K469DRAFT_360820</name>
</gene>
<dbReference type="AlphaFoldDB" id="A0A6A6EGZ5"/>
<accession>A0A6A6EGZ5</accession>
<dbReference type="Proteomes" id="UP000800200">
    <property type="component" value="Unassembled WGS sequence"/>
</dbReference>
<reference evidence="1" key="1">
    <citation type="journal article" date="2020" name="Stud. Mycol.">
        <title>101 Dothideomycetes genomes: a test case for predicting lifestyles and emergence of pathogens.</title>
        <authorList>
            <person name="Haridas S."/>
            <person name="Albert R."/>
            <person name="Binder M."/>
            <person name="Bloem J."/>
            <person name="Labutti K."/>
            <person name="Salamov A."/>
            <person name="Andreopoulos B."/>
            <person name="Baker S."/>
            <person name="Barry K."/>
            <person name="Bills G."/>
            <person name="Bluhm B."/>
            <person name="Cannon C."/>
            <person name="Castanera R."/>
            <person name="Culley D."/>
            <person name="Daum C."/>
            <person name="Ezra D."/>
            <person name="Gonzalez J."/>
            <person name="Henrissat B."/>
            <person name="Kuo A."/>
            <person name="Liang C."/>
            <person name="Lipzen A."/>
            <person name="Lutzoni F."/>
            <person name="Magnuson J."/>
            <person name="Mondo S."/>
            <person name="Nolan M."/>
            <person name="Ohm R."/>
            <person name="Pangilinan J."/>
            <person name="Park H.-J."/>
            <person name="Ramirez L."/>
            <person name="Alfaro M."/>
            <person name="Sun H."/>
            <person name="Tritt A."/>
            <person name="Yoshinaga Y."/>
            <person name="Zwiers L.-H."/>
            <person name="Turgeon B."/>
            <person name="Goodwin S."/>
            <person name="Spatafora J."/>
            <person name="Crous P."/>
            <person name="Grigoriev I."/>
        </authorList>
    </citation>
    <scope>NUCLEOTIDE SEQUENCE</scope>
    <source>
        <strain evidence="1">CBS 207.26</strain>
    </source>
</reference>
<name>A0A6A6EGZ5_9PEZI</name>
<organism evidence="1 2">
    <name type="scientific">Zopfia rhizophila CBS 207.26</name>
    <dbReference type="NCBI Taxonomy" id="1314779"/>
    <lineage>
        <taxon>Eukaryota</taxon>
        <taxon>Fungi</taxon>
        <taxon>Dikarya</taxon>
        <taxon>Ascomycota</taxon>
        <taxon>Pezizomycotina</taxon>
        <taxon>Dothideomycetes</taxon>
        <taxon>Dothideomycetes incertae sedis</taxon>
        <taxon>Zopfiaceae</taxon>
        <taxon>Zopfia</taxon>
    </lineage>
</organism>
<evidence type="ECO:0000313" key="1">
    <source>
        <dbReference type="EMBL" id="KAF2190974.1"/>
    </source>
</evidence>
<evidence type="ECO:0000313" key="2">
    <source>
        <dbReference type="Proteomes" id="UP000800200"/>
    </source>
</evidence>